<dbReference type="Gene3D" id="3.40.50.2020">
    <property type="match status" value="1"/>
</dbReference>
<sequence length="175" mass="19335">METYPITIGGVTRHVPLIEPLPGRRIPLVEFLGDPELVRAAAEALKPLVPKDTEVLFTTETSPIPLTHVLAEEMGLPYVVARRRRRPYMEDPIIQEVETLTLGVGEVLWLDRRFAEKLLNQKVTLISDVVSSGETMKAMEKVVLRAGGHVVARIAAFRQGTPGLEVLTVAELPVL</sequence>
<dbReference type="Proteomes" id="UP000037685">
    <property type="component" value="Unassembled WGS sequence"/>
</dbReference>
<dbReference type="NCBIfam" id="NF005592">
    <property type="entry name" value="PRK07322.1"/>
    <property type="match status" value="1"/>
</dbReference>
<dbReference type="SUPFAM" id="SSF53271">
    <property type="entry name" value="PRTase-like"/>
    <property type="match status" value="1"/>
</dbReference>
<evidence type="ECO:0000313" key="1">
    <source>
        <dbReference type="EMBL" id="KOX89939.1"/>
    </source>
</evidence>
<dbReference type="EMBL" id="LHCI01000106">
    <property type="protein sequence ID" value="KOX89939.1"/>
    <property type="molecule type" value="Genomic_DNA"/>
</dbReference>
<reference evidence="2" key="1">
    <citation type="submission" date="2015-07" db="EMBL/GenBank/DDBJ databases">
        <authorList>
            <person name="Zylicz-Stachula A."/>
            <person name="Jezewska-Frackowiak J."/>
            <person name="Czajkowska E."/>
            <person name="Skowron P.M."/>
        </authorList>
    </citation>
    <scope>NUCLEOTIDE SEQUENCE [LARGE SCALE GENOMIC DNA]</scope>
    <source>
        <strain evidence="2">ATCC 25104 / DSM 625 / JCM 10724 / NBRC 103206 / NCIMB 11243 / YT-1</strain>
    </source>
</reference>
<dbReference type="PANTHER" id="PTHR43218:SF1">
    <property type="entry name" value="PHOSPHORIBOSYLTRANSFERASE"/>
    <property type="match status" value="1"/>
</dbReference>
<dbReference type="CDD" id="cd06223">
    <property type="entry name" value="PRTases_typeI"/>
    <property type="match status" value="1"/>
</dbReference>
<organism evidence="1 2">
    <name type="scientific">Thermus aquaticus</name>
    <dbReference type="NCBI Taxonomy" id="271"/>
    <lineage>
        <taxon>Bacteria</taxon>
        <taxon>Thermotogati</taxon>
        <taxon>Deinococcota</taxon>
        <taxon>Deinococci</taxon>
        <taxon>Thermales</taxon>
        <taxon>Thermaceae</taxon>
        <taxon>Thermus</taxon>
    </lineage>
</organism>
<protein>
    <submittedName>
        <fullName evidence="1">Xanthine phosphoribosyltransferase</fullName>
        <ecNumber evidence="1">2.4.2.22</ecNumber>
    </submittedName>
</protein>
<dbReference type="PANTHER" id="PTHR43218">
    <property type="entry name" value="PHOSPHORIBOSYLTRANSFERASE-RELATED"/>
    <property type="match status" value="1"/>
</dbReference>
<comment type="caution">
    <text evidence="1">The sequence shown here is derived from an EMBL/GenBank/DDBJ whole genome shotgun (WGS) entry which is preliminary data.</text>
</comment>
<keyword evidence="1" id="KW-0808">Transferase</keyword>
<gene>
    <name evidence="1" type="primary">xpt</name>
    <name evidence="1" type="ORF">BVI061214_01122</name>
</gene>
<dbReference type="PATRIC" id="fig|271.14.peg.1197"/>
<dbReference type="InterPro" id="IPR000836">
    <property type="entry name" value="PRTase_dom"/>
</dbReference>
<dbReference type="RefSeq" id="WP_053767630.1">
    <property type="nucleotide sequence ID" value="NZ_JBMSBF010000129.1"/>
</dbReference>
<dbReference type="EC" id="2.4.2.22" evidence="1"/>
<dbReference type="GO" id="GO:0000310">
    <property type="term" value="F:xanthine phosphoribosyltransferase activity"/>
    <property type="evidence" value="ECO:0007669"/>
    <property type="project" value="UniProtKB-EC"/>
</dbReference>
<keyword evidence="1" id="KW-0328">Glycosyltransferase</keyword>
<proteinExistence type="predicted"/>
<dbReference type="AlphaFoldDB" id="A0A0M9ADQ6"/>
<accession>A0A0M9ADQ6</accession>
<evidence type="ECO:0000313" key="2">
    <source>
        <dbReference type="Proteomes" id="UP000037685"/>
    </source>
</evidence>
<dbReference type="InterPro" id="IPR029057">
    <property type="entry name" value="PRTase-like"/>
</dbReference>
<name>A0A0M9ADQ6_THEAQ</name>